<dbReference type="OrthoDB" id="21416at2759"/>
<proteinExistence type="predicted"/>
<dbReference type="InterPro" id="IPR007111">
    <property type="entry name" value="NACHT_NTPase"/>
</dbReference>
<dbReference type="PANTHER" id="PTHR10039:SF14">
    <property type="entry name" value="NACHT DOMAIN-CONTAINING PROTEIN"/>
    <property type="match status" value="1"/>
</dbReference>
<evidence type="ECO:0000313" key="5">
    <source>
        <dbReference type="Proteomes" id="UP000738349"/>
    </source>
</evidence>
<feature type="domain" description="NACHT" evidence="3">
    <location>
        <begin position="329"/>
        <end position="478"/>
    </location>
</feature>
<dbReference type="InterPro" id="IPR002110">
    <property type="entry name" value="Ankyrin_rpt"/>
</dbReference>
<dbReference type="SUPFAM" id="SSF48403">
    <property type="entry name" value="Ankyrin repeat"/>
    <property type="match status" value="1"/>
</dbReference>
<accession>A0A9P9JJQ6</accession>
<dbReference type="Proteomes" id="UP000738349">
    <property type="component" value="Unassembled WGS sequence"/>
</dbReference>
<comment type="caution">
    <text evidence="4">The sequence shown here is derived from an EMBL/GenBank/DDBJ whole genome shotgun (WGS) entry which is preliminary data.</text>
</comment>
<dbReference type="EMBL" id="JAGMUV010000003">
    <property type="protein sequence ID" value="KAH7165444.1"/>
    <property type="molecule type" value="Genomic_DNA"/>
</dbReference>
<keyword evidence="1" id="KW-0677">Repeat</keyword>
<keyword evidence="5" id="KW-1185">Reference proteome</keyword>
<dbReference type="InterPro" id="IPR056884">
    <property type="entry name" value="NPHP3-like_N"/>
</dbReference>
<dbReference type="InterPro" id="IPR036770">
    <property type="entry name" value="Ankyrin_rpt-contain_sf"/>
</dbReference>
<evidence type="ECO:0000313" key="4">
    <source>
        <dbReference type="EMBL" id="KAH7165444.1"/>
    </source>
</evidence>
<dbReference type="Pfam" id="PF12796">
    <property type="entry name" value="Ank_2"/>
    <property type="match status" value="1"/>
</dbReference>
<feature type="region of interest" description="Disordered" evidence="2">
    <location>
        <begin position="15"/>
        <end position="34"/>
    </location>
</feature>
<protein>
    <recommendedName>
        <fullName evidence="3">NACHT domain-containing protein</fullName>
    </recommendedName>
</protein>
<dbReference type="InterPro" id="IPR054471">
    <property type="entry name" value="GPIID_WHD"/>
</dbReference>
<gene>
    <name evidence="4" type="ORF">EDB81DRAFT_253192</name>
</gene>
<dbReference type="SMART" id="SM00248">
    <property type="entry name" value="ANK"/>
    <property type="match status" value="4"/>
</dbReference>
<dbReference type="Gene3D" id="1.25.40.20">
    <property type="entry name" value="Ankyrin repeat-containing domain"/>
    <property type="match status" value="2"/>
</dbReference>
<reference evidence="4" key="1">
    <citation type="journal article" date="2021" name="Nat. Commun.">
        <title>Genetic determinants of endophytism in the Arabidopsis root mycobiome.</title>
        <authorList>
            <person name="Mesny F."/>
            <person name="Miyauchi S."/>
            <person name="Thiergart T."/>
            <person name="Pickel B."/>
            <person name="Atanasova L."/>
            <person name="Karlsson M."/>
            <person name="Huettel B."/>
            <person name="Barry K.W."/>
            <person name="Haridas S."/>
            <person name="Chen C."/>
            <person name="Bauer D."/>
            <person name="Andreopoulos W."/>
            <person name="Pangilinan J."/>
            <person name="LaButti K."/>
            <person name="Riley R."/>
            <person name="Lipzen A."/>
            <person name="Clum A."/>
            <person name="Drula E."/>
            <person name="Henrissat B."/>
            <person name="Kohler A."/>
            <person name="Grigoriev I.V."/>
            <person name="Martin F.M."/>
            <person name="Hacquard S."/>
        </authorList>
    </citation>
    <scope>NUCLEOTIDE SEQUENCE</scope>
    <source>
        <strain evidence="4">MPI-CAGE-AT-0147</strain>
    </source>
</reference>
<dbReference type="PANTHER" id="PTHR10039">
    <property type="entry name" value="AMELOGENIN"/>
    <property type="match status" value="1"/>
</dbReference>
<evidence type="ECO:0000256" key="2">
    <source>
        <dbReference type="SAM" id="MobiDB-lite"/>
    </source>
</evidence>
<organism evidence="4 5">
    <name type="scientific">Dactylonectria macrodidyma</name>
    <dbReference type="NCBI Taxonomy" id="307937"/>
    <lineage>
        <taxon>Eukaryota</taxon>
        <taxon>Fungi</taxon>
        <taxon>Dikarya</taxon>
        <taxon>Ascomycota</taxon>
        <taxon>Pezizomycotina</taxon>
        <taxon>Sordariomycetes</taxon>
        <taxon>Hypocreomycetidae</taxon>
        <taxon>Hypocreales</taxon>
        <taxon>Nectriaceae</taxon>
        <taxon>Dactylonectria</taxon>
    </lineage>
</organism>
<dbReference type="PROSITE" id="PS50837">
    <property type="entry name" value="NACHT"/>
    <property type="match status" value="1"/>
</dbReference>
<dbReference type="Gene3D" id="3.30.160.60">
    <property type="entry name" value="Classic Zinc Finger"/>
    <property type="match status" value="1"/>
</dbReference>
<evidence type="ECO:0000259" key="3">
    <source>
        <dbReference type="PROSITE" id="PS50837"/>
    </source>
</evidence>
<name>A0A9P9JJQ6_9HYPO</name>
<dbReference type="Gene3D" id="3.40.50.300">
    <property type="entry name" value="P-loop containing nucleotide triphosphate hydrolases"/>
    <property type="match status" value="1"/>
</dbReference>
<sequence length="1294" mass="147174">MQSGCGLLELFAHHPPPTGTFPLSGPGISRRDYSSDQHRTQSTEIMAANTSISFTRSLEKFRQELSDDQKQQFSTTGLEEVKRAMQQIQDQIGPDKKLRNFTRLKKFFEGMKQMEELVKIFLQVHEVVAFIWGPIKFVMMIAATRIDILELVLGVYQDIGDMLDGLGRYRRIFKRHPEARGILETYFDDVLQFHSGVLHVFSKQGWKRFFSYAWPTFKTRFRPIIDSLKRHRALLSDEKLTVVIDDVQELSTDFNDRLAEIREAIKEKKTKHQDSVFNRKAQVNAKIGPLDYESDQRTASKQRYVTSGTWVLEDPRFTKWAEGNMARDNILFLHGIPGSGKTTLASCIIDHMRSKSHKLNGPVAFFYFKHNLREGTRRTKGEMFRAILAQLLTQDDALLEYMHHQCADKSKAEISLGPFLEDCMKHCLMNQKRVWIILDGLDECDEEYDTNKLESEQVIRWFQEVALPLSCQTRLLISGQRDGHIEAMLSKAPEISLDTSQRHFCDIEGYTRSRASLIRERFSLNPDEELDVVTKVSSVSKGMFLYAKIVLDNLLCQESPADLDDELTQDNFPQGLDAAYERVVIRVLDRPSPARKKSVAGILGWLVCSARPLRWREIQSRFCINLENSTCNFRNRRVDSCKIICGSLVETEPCEYHEDSVTEQNIRLVHSTASRYLINTGRVRLVEEHAKMAMYCSQYLTTRPFSQGLGASTIEETALTGYYGILDYAVEYLQHHTEAILFNDSEPGAQFQKNVTKSVEHLLETFSSYEPDEGRDLATKKRALLQRMTECLGSGSDSSSILYRVTTIRKMIEAIDPSGLDDHERAAFLDLNGLERFKCPRIQCSKFASGFEDQTKRDLHVREHERPFKCPVEGCYARVLGFTSESDLVSHSRRFHTESSDLDLFSKPRRREISDMHSAISRGDLEQVKILHKKGHSLFKPIGSTHVQSPLVVAVRKGQARICEYLLQQGVNPASIVWRKTSPLGETVKQKDTELFHLLHSYSDMTEESHFVDMVSLAIVEDCGDMLDSLLAASSTKYVGQNLGRIWDQLMHLNGCLGNSRTTSTSMLQRVVQLQHHMVSRVHPSLYTPDGKTLTHHRMRTAGLASRELFSTLCSPSSSSCDTILEEACIREAWAVAECLVDLATPELWSLTHRKIRSTPLHTLAGVFCKGGFDEACVKNLAQKLILLDQGMSVNMKDNDGNLPLHIAARQGHGIFDLLVEHTKNLHEQNARGETALKILVHFGRVAHVRQLVESGGVDFNTDMKALLELVDKCQRPEARMEIRNLLLGSRGPS</sequence>
<dbReference type="SUPFAM" id="SSF52540">
    <property type="entry name" value="P-loop containing nucleoside triphosphate hydrolases"/>
    <property type="match status" value="1"/>
</dbReference>
<dbReference type="Pfam" id="PF24883">
    <property type="entry name" value="NPHP3_N"/>
    <property type="match status" value="1"/>
</dbReference>
<dbReference type="Pfam" id="PF22939">
    <property type="entry name" value="WHD_GPIID"/>
    <property type="match status" value="1"/>
</dbReference>
<dbReference type="InterPro" id="IPR027417">
    <property type="entry name" value="P-loop_NTPase"/>
</dbReference>
<evidence type="ECO:0000256" key="1">
    <source>
        <dbReference type="ARBA" id="ARBA00022737"/>
    </source>
</evidence>